<evidence type="ECO:0000313" key="2">
    <source>
        <dbReference type="Proteomes" id="UP000019376"/>
    </source>
</evidence>
<proteinExistence type="predicted"/>
<organism evidence="1 2">
    <name type="scientific">Penicillium oxalicum (strain 114-2 / CGMCC 5302)</name>
    <name type="common">Penicillium decumbens</name>
    <dbReference type="NCBI Taxonomy" id="933388"/>
    <lineage>
        <taxon>Eukaryota</taxon>
        <taxon>Fungi</taxon>
        <taxon>Dikarya</taxon>
        <taxon>Ascomycota</taxon>
        <taxon>Pezizomycotina</taxon>
        <taxon>Eurotiomycetes</taxon>
        <taxon>Eurotiomycetidae</taxon>
        <taxon>Eurotiales</taxon>
        <taxon>Aspergillaceae</taxon>
        <taxon>Penicillium</taxon>
    </lineage>
</organism>
<gene>
    <name evidence="1" type="ORF">PDE_05441</name>
</gene>
<reference evidence="1 2" key="1">
    <citation type="journal article" date="2013" name="PLoS ONE">
        <title>Genomic and secretomic analyses reveal unique features of the lignocellulolytic enzyme system of Penicillium decumbens.</title>
        <authorList>
            <person name="Liu G."/>
            <person name="Zhang L."/>
            <person name="Wei X."/>
            <person name="Zou G."/>
            <person name="Qin Y."/>
            <person name="Ma L."/>
            <person name="Li J."/>
            <person name="Zheng H."/>
            <person name="Wang S."/>
            <person name="Wang C."/>
            <person name="Xun L."/>
            <person name="Zhao G.-P."/>
            <person name="Zhou Z."/>
            <person name="Qu Y."/>
        </authorList>
    </citation>
    <scope>NUCLEOTIDE SEQUENCE [LARGE SCALE GENOMIC DNA]</scope>
    <source>
        <strain evidence="2">114-2 / CGMCC 5302</strain>
    </source>
</reference>
<evidence type="ECO:0000313" key="1">
    <source>
        <dbReference type="EMBL" id="EPS30490.1"/>
    </source>
</evidence>
<name>S7ZIM2_PENO1</name>
<protein>
    <submittedName>
        <fullName evidence="1">Uncharacterized protein</fullName>
    </submittedName>
</protein>
<dbReference type="Proteomes" id="UP000019376">
    <property type="component" value="Unassembled WGS sequence"/>
</dbReference>
<keyword evidence="2" id="KW-1185">Reference proteome</keyword>
<accession>S7ZIM2</accession>
<dbReference type="EMBL" id="KB644412">
    <property type="protein sequence ID" value="EPS30490.1"/>
    <property type="molecule type" value="Genomic_DNA"/>
</dbReference>
<dbReference type="AlphaFoldDB" id="S7ZIM2"/>
<sequence>MPAHHDHFLSPLHGYTVLRMHYRTCQTRVMLREACVGYSVPSFGLILRFDHFTGDMEIGEMRVSLSRCTEHESSKTLSTYSRQVCA</sequence>
<dbReference type="HOGENOM" id="CLU_2498572_0_0_1"/>